<dbReference type="EMBL" id="JAPMOS010000065">
    <property type="protein sequence ID" value="KAJ4456625.1"/>
    <property type="molecule type" value="Genomic_DNA"/>
</dbReference>
<accession>A0ABQ8UBF4</accession>
<name>A0ABQ8UBF4_9EUKA</name>
<evidence type="ECO:0000259" key="2">
    <source>
        <dbReference type="Pfam" id="PF20671"/>
    </source>
</evidence>
<evidence type="ECO:0000256" key="1">
    <source>
        <dbReference type="SAM" id="MobiDB-lite"/>
    </source>
</evidence>
<dbReference type="InterPro" id="IPR007265">
    <property type="entry name" value="COG_su3"/>
</dbReference>
<gene>
    <name evidence="3" type="ORF">PAPYR_8107</name>
</gene>
<reference evidence="3" key="1">
    <citation type="journal article" date="2022" name="bioRxiv">
        <title>Genomics of Preaxostyla Flagellates Illuminates Evolutionary Transitions and the Path Towards Mitochondrial Loss.</title>
        <authorList>
            <person name="Novak L.V.F."/>
            <person name="Treitli S.C."/>
            <person name="Pyrih J."/>
            <person name="Halakuc P."/>
            <person name="Pipaliya S.V."/>
            <person name="Vacek V."/>
            <person name="Brzon O."/>
            <person name="Soukal P."/>
            <person name="Eme L."/>
            <person name="Dacks J.B."/>
            <person name="Karnkowska A."/>
            <person name="Elias M."/>
            <person name="Hampl V."/>
        </authorList>
    </citation>
    <scope>NUCLEOTIDE SEQUENCE</scope>
    <source>
        <strain evidence="3">RCP-MX</strain>
    </source>
</reference>
<feature type="compositionally biased region" description="Low complexity" evidence="1">
    <location>
        <begin position="314"/>
        <end position="328"/>
    </location>
</feature>
<feature type="region of interest" description="Disordered" evidence="1">
    <location>
        <begin position="291"/>
        <end position="348"/>
    </location>
</feature>
<comment type="caution">
    <text evidence="3">The sequence shown here is derived from an EMBL/GenBank/DDBJ whole genome shotgun (WGS) entry which is preliminary data.</text>
</comment>
<sequence>MHLIHCHIVFLVAPHPPNPSSSPQGPIDAQLFLVMHLILLREELRPFEAPFSVSEVSLDFSPLTDMWNQVKQDRTRLFALRNTSPHVPHITLILTAIPCCVAAALRQRAIRTCRYQSSPIASPFPLPHSFSLSNASNALFALVSQATPRVMVTAHDSRQQLEKELRFFCRSLIACATRYTLEPLAPWLGKFDSAQIHSAFTPPTASPQRPAGPTPTGGLRLNPAQLASLARELPLLRPQLAARLREIEEKMRLYLSGVHSMEEILLNPVKENVETRLKELDGLLERAALPAPVAAPGPPPPSQPAPPAADSGVPPQQQQQQPEQQSISAPPPPPQAAPPSLGVADGNV</sequence>
<dbReference type="PANTHER" id="PTHR13302">
    <property type="entry name" value="CONSERVED OLIGOMERIC GOLGI COMPLEX COMPONENT 3"/>
    <property type="match status" value="1"/>
</dbReference>
<feature type="domain" description="Conserved oligomeric Golgi complex subunit 3 C-terminal" evidence="2">
    <location>
        <begin position="24"/>
        <end position="62"/>
    </location>
</feature>
<keyword evidence="4" id="KW-1185">Reference proteome</keyword>
<organism evidence="3 4">
    <name type="scientific">Paratrimastix pyriformis</name>
    <dbReference type="NCBI Taxonomy" id="342808"/>
    <lineage>
        <taxon>Eukaryota</taxon>
        <taxon>Metamonada</taxon>
        <taxon>Preaxostyla</taxon>
        <taxon>Paratrimastigidae</taxon>
        <taxon>Paratrimastix</taxon>
    </lineage>
</organism>
<proteinExistence type="predicted"/>
<dbReference type="PANTHER" id="PTHR13302:SF8">
    <property type="entry name" value="CONSERVED OLIGOMERIC GOLGI COMPLEX SUBUNIT 3"/>
    <property type="match status" value="1"/>
</dbReference>
<dbReference type="Proteomes" id="UP001141327">
    <property type="component" value="Unassembled WGS sequence"/>
</dbReference>
<dbReference type="Pfam" id="PF20671">
    <property type="entry name" value="COG3_C"/>
    <property type="match status" value="1"/>
</dbReference>
<dbReference type="InterPro" id="IPR048685">
    <property type="entry name" value="COG3_C"/>
</dbReference>
<feature type="region of interest" description="Disordered" evidence="1">
    <location>
        <begin position="199"/>
        <end position="221"/>
    </location>
</feature>
<protein>
    <submittedName>
        <fullName evidence="3">Conserved oligomeric Golgi complex subunit 3 (COG3)</fullName>
    </submittedName>
</protein>
<evidence type="ECO:0000313" key="3">
    <source>
        <dbReference type="EMBL" id="KAJ4456625.1"/>
    </source>
</evidence>
<feature type="compositionally biased region" description="Pro residues" evidence="1">
    <location>
        <begin position="293"/>
        <end position="307"/>
    </location>
</feature>
<evidence type="ECO:0000313" key="4">
    <source>
        <dbReference type="Proteomes" id="UP001141327"/>
    </source>
</evidence>